<reference evidence="3 4" key="1">
    <citation type="submission" date="2018-07" db="EMBL/GenBank/DDBJ databases">
        <title>Genomic Encyclopedia of Type Strains, Phase IV (KMG-IV): sequencing the most valuable type-strain genomes for metagenomic binning, comparative biology and taxonomic classification.</title>
        <authorList>
            <person name="Goeker M."/>
        </authorList>
    </citation>
    <scope>NUCLEOTIDE SEQUENCE [LARGE SCALE GENOMIC DNA]</scope>
    <source>
        <strain evidence="3 4">DSM 4134</strain>
    </source>
</reference>
<organism evidence="3 4">
    <name type="scientific">Marinoscillum furvescens DSM 4134</name>
    <dbReference type="NCBI Taxonomy" id="1122208"/>
    <lineage>
        <taxon>Bacteria</taxon>
        <taxon>Pseudomonadati</taxon>
        <taxon>Bacteroidota</taxon>
        <taxon>Cytophagia</taxon>
        <taxon>Cytophagales</taxon>
        <taxon>Reichenbachiellaceae</taxon>
        <taxon>Marinoscillum</taxon>
    </lineage>
</organism>
<dbReference type="EMBL" id="QREG01000005">
    <property type="protein sequence ID" value="REE00495.1"/>
    <property type="molecule type" value="Genomic_DNA"/>
</dbReference>
<dbReference type="AlphaFoldDB" id="A0A3D9L4F2"/>
<comment type="caution">
    <text evidence="3">The sequence shown here is derived from an EMBL/GenBank/DDBJ whole genome shotgun (WGS) entry which is preliminary data.</text>
</comment>
<protein>
    <submittedName>
        <fullName evidence="3">Gliding motility-associated protein GldL</fullName>
    </submittedName>
</protein>
<dbReference type="InterPro" id="IPR055087">
    <property type="entry name" value="GldL-like_N"/>
</dbReference>
<keyword evidence="1" id="KW-0472">Membrane</keyword>
<feature type="domain" description="Gliding motility protein GldL-like N-terminal" evidence="2">
    <location>
        <begin position="19"/>
        <end position="80"/>
    </location>
</feature>
<dbReference type="Proteomes" id="UP000256779">
    <property type="component" value="Unassembled WGS sequence"/>
</dbReference>
<dbReference type="OrthoDB" id="1466660at2"/>
<dbReference type="NCBIfam" id="TIGR03513">
    <property type="entry name" value="GldL_gliding"/>
    <property type="match status" value="1"/>
</dbReference>
<accession>A0A3D9L4F2</accession>
<feature type="transmembrane region" description="Helical" evidence="1">
    <location>
        <begin position="12"/>
        <end position="32"/>
    </location>
</feature>
<evidence type="ECO:0000313" key="3">
    <source>
        <dbReference type="EMBL" id="REE00495.1"/>
    </source>
</evidence>
<proteinExistence type="predicted"/>
<name>A0A3D9L4F2_MARFU</name>
<evidence type="ECO:0000256" key="1">
    <source>
        <dbReference type="SAM" id="Phobius"/>
    </source>
</evidence>
<dbReference type="RefSeq" id="WP_115867495.1">
    <property type="nucleotide sequence ID" value="NZ_QREG01000005.1"/>
</dbReference>
<feature type="transmembrane region" description="Helical" evidence="1">
    <location>
        <begin position="38"/>
        <end position="58"/>
    </location>
</feature>
<evidence type="ECO:0000313" key="4">
    <source>
        <dbReference type="Proteomes" id="UP000256779"/>
    </source>
</evidence>
<keyword evidence="1" id="KW-0812">Transmembrane</keyword>
<evidence type="ECO:0000259" key="2">
    <source>
        <dbReference type="Pfam" id="PF22827"/>
    </source>
</evidence>
<dbReference type="InterPro" id="IPR019852">
    <property type="entry name" value="Motility-assoc_prot_GldL"/>
</dbReference>
<gene>
    <name evidence="3" type="ORF">C7460_105118</name>
</gene>
<keyword evidence="1" id="KW-1133">Transmembrane helix</keyword>
<sequence length="269" mass="28922">MSKKGGFQELLFSTIMPKIYGIGAAIVIVGAMFKISHWPGATAMLVIGLTTEAVIFFLSSFEPKHREIDWSKVYPELADDYDGPPAAPRKVTSGNNSGVSAGMDKMLADAKVGPELIKSLGDGMRNLADSAKKMSQLGDAALATNEYAKNVKTASNSLVEMNKSYASSMEAMSAMAQASKDTKEYHTQVQNVTKSLGALNAVYEMELKDAQGHVKSMNKFYSNLTQALESMGEAGKETSAFQKELNSLTTNIASLNKVYGNMLSAMKQG</sequence>
<keyword evidence="4" id="KW-1185">Reference proteome</keyword>
<dbReference type="Pfam" id="PF22827">
    <property type="entry name" value="GldL_N"/>
    <property type="match status" value="1"/>
</dbReference>